<dbReference type="GO" id="GO:0003723">
    <property type="term" value="F:RNA binding"/>
    <property type="evidence" value="ECO:0007669"/>
    <property type="project" value="TreeGrafter"/>
</dbReference>
<comment type="subcellular location">
    <subcellularLocation>
        <location evidence="1">Nucleus</location>
    </subcellularLocation>
</comment>
<dbReference type="SMART" id="SM00847">
    <property type="entry name" value="HA2"/>
    <property type="match status" value="1"/>
</dbReference>
<dbReference type="PROSITE" id="PS51194">
    <property type="entry name" value="HELICASE_CTER"/>
    <property type="match status" value="1"/>
</dbReference>
<evidence type="ECO:0000256" key="7">
    <source>
        <dbReference type="ARBA" id="ARBA00022840"/>
    </source>
</evidence>
<dbReference type="InterPro" id="IPR003195">
    <property type="entry name" value="TFIID_TAF13"/>
</dbReference>
<dbReference type="GO" id="GO:0071013">
    <property type="term" value="C:catalytic step 2 spliceosome"/>
    <property type="evidence" value="ECO:0007669"/>
    <property type="project" value="TreeGrafter"/>
</dbReference>
<feature type="domain" description="Helicase C-terminal" evidence="13">
    <location>
        <begin position="610"/>
        <end position="854"/>
    </location>
</feature>
<dbReference type="EC" id="3.6.4.13" evidence="3"/>
<dbReference type="Gene3D" id="1.10.20.10">
    <property type="entry name" value="Histone, subunit A"/>
    <property type="match status" value="1"/>
</dbReference>
<dbReference type="Pfam" id="PF00270">
    <property type="entry name" value="DEAD"/>
    <property type="match status" value="1"/>
</dbReference>
<reference evidence="15" key="1">
    <citation type="submission" date="2022-11" db="UniProtKB">
        <authorList>
            <consortium name="WormBaseParasite"/>
        </authorList>
    </citation>
    <scope>IDENTIFICATION</scope>
</reference>
<dbReference type="AlphaFoldDB" id="A0A914KNT5"/>
<keyword evidence="6" id="KW-0347">Helicase</keyword>
<protein>
    <recommendedName>
        <fullName evidence="3">RNA helicase</fullName>
        <ecNumber evidence="3">3.6.4.13</ecNumber>
    </recommendedName>
</protein>
<dbReference type="FunFam" id="3.40.50.300:FF:000578">
    <property type="entry name" value="probable ATP-dependent RNA helicase DHX35"/>
    <property type="match status" value="1"/>
</dbReference>
<evidence type="ECO:0000259" key="13">
    <source>
        <dbReference type="PROSITE" id="PS51194"/>
    </source>
</evidence>
<proteinExistence type="inferred from homology"/>
<evidence type="ECO:0000313" key="14">
    <source>
        <dbReference type="Proteomes" id="UP000887563"/>
    </source>
</evidence>
<evidence type="ECO:0000256" key="8">
    <source>
        <dbReference type="ARBA" id="ARBA00023015"/>
    </source>
</evidence>
<dbReference type="PANTHER" id="PTHR18934">
    <property type="entry name" value="ATP-DEPENDENT RNA HELICASE"/>
    <property type="match status" value="1"/>
</dbReference>
<name>A0A914KNT5_MELIC</name>
<evidence type="ECO:0000256" key="5">
    <source>
        <dbReference type="ARBA" id="ARBA00022801"/>
    </source>
</evidence>
<keyword evidence="7" id="KW-0067">ATP-binding</keyword>
<dbReference type="Pfam" id="PF02269">
    <property type="entry name" value="TFIID-18kDa"/>
    <property type="match status" value="1"/>
</dbReference>
<dbReference type="GO" id="GO:0046982">
    <property type="term" value="F:protein heterodimerization activity"/>
    <property type="evidence" value="ECO:0007669"/>
    <property type="project" value="InterPro"/>
</dbReference>
<dbReference type="InterPro" id="IPR048333">
    <property type="entry name" value="HA2_WH"/>
</dbReference>
<dbReference type="SUPFAM" id="SSF47113">
    <property type="entry name" value="Histone-fold"/>
    <property type="match status" value="1"/>
</dbReference>
<evidence type="ECO:0000256" key="1">
    <source>
        <dbReference type="ARBA" id="ARBA00004123"/>
    </source>
</evidence>
<dbReference type="Gene3D" id="3.40.50.300">
    <property type="entry name" value="P-loop containing nucleotide triphosphate hydrolases"/>
    <property type="match status" value="2"/>
</dbReference>
<keyword evidence="5" id="KW-0378">Hydrolase</keyword>
<comment type="similarity">
    <text evidence="2">Belongs to the DEAD box helicase family. DEAH subfamily.</text>
</comment>
<dbReference type="InterPro" id="IPR014001">
    <property type="entry name" value="Helicase_ATP-bd"/>
</dbReference>
<evidence type="ECO:0000256" key="4">
    <source>
        <dbReference type="ARBA" id="ARBA00022741"/>
    </source>
</evidence>
<dbReference type="GO" id="GO:0016787">
    <property type="term" value="F:hydrolase activity"/>
    <property type="evidence" value="ECO:0007669"/>
    <property type="project" value="UniProtKB-KW"/>
</dbReference>
<dbReference type="CDD" id="cd07978">
    <property type="entry name" value="HFD_TAF13"/>
    <property type="match status" value="1"/>
</dbReference>
<evidence type="ECO:0000256" key="11">
    <source>
        <dbReference type="ARBA" id="ARBA00047984"/>
    </source>
</evidence>
<dbReference type="CDD" id="cd18791">
    <property type="entry name" value="SF2_C_RHA"/>
    <property type="match status" value="1"/>
</dbReference>
<dbReference type="GO" id="GO:0006366">
    <property type="term" value="P:transcription by RNA polymerase II"/>
    <property type="evidence" value="ECO:0007669"/>
    <property type="project" value="InterPro"/>
</dbReference>
<dbReference type="InterPro" id="IPR002464">
    <property type="entry name" value="DNA/RNA_helicase_DEAH_CS"/>
</dbReference>
<dbReference type="InterPro" id="IPR007502">
    <property type="entry name" value="Helicase-assoc_dom"/>
</dbReference>
<evidence type="ECO:0000256" key="2">
    <source>
        <dbReference type="ARBA" id="ARBA00008792"/>
    </source>
</evidence>
<dbReference type="PROSITE" id="PS51192">
    <property type="entry name" value="HELICASE_ATP_BIND_1"/>
    <property type="match status" value="1"/>
</dbReference>
<sequence length="1130" mass="130033">MAPIKRTEIIEDGEIWPTLDVINLKWIFGQNYDNLLKFLAFNGLIKNKMKCPGCEDYMSLNKRREEVEWKCKKCEKRKSVRDGSFFSRSSLNLSKLVPLIYMWLKDFQNKNVVEELNIESTTVVSWFNNCRNECINLKEKIGGLNKMIVIDETCWLNQEHRKRKNGEAREELYFGCIEHGEGGQAIMERVEDKEMSTLLKMIEKWIEPGTLIISKDYTNYLLMEKLIPQYNKMIDASCLFDSEEEEDDESKKKTPEERKFIFRRELRAMLYGFGDEKQPAENTLEVLEQIVMDYIREVCRKALEVGKPNRINLEDIHYLIRRDQKKFGRVKELLSLSEELKRARKAFDDTRRCWTSTFFETDWFFLIFFLKNFFSCSSIIQTSSIIYHNPFLALSIQQQRQRLPISKYRNQLLYLVEKYKTVVVVGETGSGKSTQLPQYLAEFGWAQEGKKICITQPRRVAAVTLANRVAEEMMCSLGSEVGYAVRFDECISDKTKIKYVTDGLLLRELMSDPLLEAYSVVIIDEAHERSVNSDLVIGLLRKIIAIRDDLRIIVSSATIEAELFRDFFELNEDYKNSDKNTAAIISVEGRMFPVNVFYTKIGVPDYVQTTVDTILRLHREEPSGDILAFLTGQDEVEQACKLLEGSIKSLPKDLDKLLILPLYGGLSPKEQFRAFESAPYQTRKSVITTNIAETSVTITGIVYVIDCGFVKIRVFDSVDFCFSFQGGSGFGNFLKRVLVEEKPGYLGNSKHPWRAPLNLDRQNWIKTNFPTSCVSIQNLWAIKIDSKIGMESLVVIPCSKSSAEQRAGRAGRLRPGKCFRLYPESEFKKLSNSTIPEIQRGDLSSVILRLKALGVQNVLRFNYLSRPSSAVMVQSLQMLNALKAIDDDGLLTNPLGFQMAELPLSPMHAKALISSAEFECSKEIATIISMMQIRDVFNHPIGSKHKAEVNKRSLSVEEGDHLTLLNIFDLFIENGRSQNWCQQNFLNYKALCRAEFIRQQFIGFLKNANLKINSCKGTIGETAKIRRALLSGFFSQVAYYDHRGLYVTLKGEHAFKIYKGSVLMYRKEYPKWVLFTDVMQSSIKDLSEIDPKWLEQIAPHYYEFGSDLQGTKRRKIDDNNFAEGRMANLN</sequence>
<dbReference type="GO" id="GO:0003724">
    <property type="term" value="F:RNA helicase activity"/>
    <property type="evidence" value="ECO:0007669"/>
    <property type="project" value="UniProtKB-EC"/>
</dbReference>
<feature type="domain" description="Helicase ATP-binding" evidence="12">
    <location>
        <begin position="413"/>
        <end position="577"/>
    </location>
</feature>
<dbReference type="Pfam" id="PF07717">
    <property type="entry name" value="OB_NTP_bind"/>
    <property type="match status" value="1"/>
</dbReference>
<evidence type="ECO:0000259" key="12">
    <source>
        <dbReference type="PROSITE" id="PS51192"/>
    </source>
</evidence>
<dbReference type="GO" id="GO:0005524">
    <property type="term" value="F:ATP binding"/>
    <property type="evidence" value="ECO:0007669"/>
    <property type="project" value="UniProtKB-KW"/>
</dbReference>
<dbReference type="InterPro" id="IPR009072">
    <property type="entry name" value="Histone-fold"/>
</dbReference>
<dbReference type="SMART" id="SM00487">
    <property type="entry name" value="DEXDc"/>
    <property type="match status" value="1"/>
</dbReference>
<evidence type="ECO:0000256" key="6">
    <source>
        <dbReference type="ARBA" id="ARBA00022806"/>
    </source>
</evidence>
<dbReference type="InterPro" id="IPR027417">
    <property type="entry name" value="P-loop_NTPase"/>
</dbReference>
<dbReference type="Gene3D" id="1.20.120.1080">
    <property type="match status" value="1"/>
</dbReference>
<evidence type="ECO:0000313" key="15">
    <source>
        <dbReference type="WBParaSite" id="Minc3s00062g03142"/>
    </source>
</evidence>
<dbReference type="FunFam" id="3.40.50.300:FF:000145">
    <property type="entry name" value="probable ATP-dependent RNA helicase DHX40"/>
    <property type="match status" value="1"/>
</dbReference>
<dbReference type="InterPro" id="IPR011709">
    <property type="entry name" value="DEAD-box_helicase_OB_fold"/>
</dbReference>
<comment type="catalytic activity">
    <reaction evidence="11">
        <text>ATP + H2O = ADP + phosphate + H(+)</text>
        <dbReference type="Rhea" id="RHEA:13065"/>
        <dbReference type="ChEBI" id="CHEBI:15377"/>
        <dbReference type="ChEBI" id="CHEBI:15378"/>
        <dbReference type="ChEBI" id="CHEBI:30616"/>
        <dbReference type="ChEBI" id="CHEBI:43474"/>
        <dbReference type="ChEBI" id="CHEBI:456216"/>
        <dbReference type="EC" id="3.6.4.13"/>
    </reaction>
</comment>
<evidence type="ECO:0000256" key="3">
    <source>
        <dbReference type="ARBA" id="ARBA00012552"/>
    </source>
</evidence>
<dbReference type="Proteomes" id="UP000887563">
    <property type="component" value="Unplaced"/>
</dbReference>
<keyword evidence="4" id="KW-0547">Nucleotide-binding</keyword>
<dbReference type="InterPro" id="IPR001650">
    <property type="entry name" value="Helicase_C-like"/>
</dbReference>
<keyword evidence="9" id="KW-0804">Transcription</keyword>
<dbReference type="Pfam" id="PF00271">
    <property type="entry name" value="Helicase_C"/>
    <property type="match status" value="1"/>
</dbReference>
<dbReference type="PANTHER" id="PTHR18934:SF136">
    <property type="entry name" value="ATP-DEPENDENT RNA HELICASE DHX35-RELATED"/>
    <property type="match status" value="1"/>
</dbReference>
<keyword evidence="10" id="KW-0539">Nucleus</keyword>
<evidence type="ECO:0000256" key="10">
    <source>
        <dbReference type="ARBA" id="ARBA00023242"/>
    </source>
</evidence>
<dbReference type="SMART" id="SM00490">
    <property type="entry name" value="HELICc"/>
    <property type="match status" value="1"/>
</dbReference>
<dbReference type="SUPFAM" id="SSF52540">
    <property type="entry name" value="P-loop containing nucleoside triphosphate hydrolases"/>
    <property type="match status" value="2"/>
</dbReference>
<dbReference type="Pfam" id="PF21010">
    <property type="entry name" value="HA2_C"/>
    <property type="match status" value="1"/>
</dbReference>
<dbReference type="Pfam" id="PF04408">
    <property type="entry name" value="WHD_HA2"/>
    <property type="match status" value="1"/>
</dbReference>
<keyword evidence="14" id="KW-1185">Reference proteome</keyword>
<evidence type="ECO:0000256" key="9">
    <source>
        <dbReference type="ARBA" id="ARBA00023163"/>
    </source>
</evidence>
<organism evidence="14 15">
    <name type="scientific">Meloidogyne incognita</name>
    <name type="common">Southern root-knot nematode worm</name>
    <name type="synonym">Oxyuris incognita</name>
    <dbReference type="NCBI Taxonomy" id="6306"/>
    <lineage>
        <taxon>Eukaryota</taxon>
        <taxon>Metazoa</taxon>
        <taxon>Ecdysozoa</taxon>
        <taxon>Nematoda</taxon>
        <taxon>Chromadorea</taxon>
        <taxon>Rhabditida</taxon>
        <taxon>Tylenchina</taxon>
        <taxon>Tylenchomorpha</taxon>
        <taxon>Tylenchoidea</taxon>
        <taxon>Meloidogynidae</taxon>
        <taxon>Meloidogyninae</taxon>
        <taxon>Meloidogyne</taxon>
        <taxon>Meloidogyne incognita group</taxon>
    </lineage>
</organism>
<dbReference type="WBParaSite" id="Minc3s00062g03142">
    <property type="protein sequence ID" value="Minc3s00062g03142"/>
    <property type="gene ID" value="Minc3s00062g03142"/>
</dbReference>
<accession>A0A914KNT5</accession>
<keyword evidence="8" id="KW-0805">Transcription regulation</keyword>
<dbReference type="InterPro" id="IPR011545">
    <property type="entry name" value="DEAD/DEAH_box_helicase_dom"/>
</dbReference>
<dbReference type="PROSITE" id="PS00690">
    <property type="entry name" value="DEAH_ATP_HELICASE"/>
    <property type="match status" value="1"/>
</dbReference>